<dbReference type="InterPro" id="IPR003594">
    <property type="entry name" value="HATPase_dom"/>
</dbReference>
<gene>
    <name evidence="11" type="ORF">PS9374_06148</name>
</gene>
<evidence type="ECO:0000256" key="6">
    <source>
        <dbReference type="ARBA" id="ARBA00022777"/>
    </source>
</evidence>
<dbReference type="CDD" id="cd16917">
    <property type="entry name" value="HATPase_UhpB-NarQ-NarX-like"/>
    <property type="match status" value="1"/>
</dbReference>
<dbReference type="PANTHER" id="PTHR24421:SF10">
    <property type="entry name" value="NITRATE_NITRITE SENSOR PROTEIN NARQ"/>
    <property type="match status" value="1"/>
</dbReference>
<dbReference type="Gene3D" id="1.20.5.1930">
    <property type="match status" value="1"/>
</dbReference>
<evidence type="ECO:0000256" key="4">
    <source>
        <dbReference type="ARBA" id="ARBA00022679"/>
    </source>
</evidence>
<evidence type="ECO:0000256" key="7">
    <source>
        <dbReference type="ARBA" id="ARBA00022840"/>
    </source>
</evidence>
<evidence type="ECO:0000256" key="2">
    <source>
        <dbReference type="ARBA" id="ARBA00012438"/>
    </source>
</evidence>
<dbReference type="EC" id="2.7.13.3" evidence="2"/>
<dbReference type="InterPro" id="IPR050482">
    <property type="entry name" value="Sensor_HK_TwoCompSys"/>
</dbReference>
<dbReference type="InterPro" id="IPR036890">
    <property type="entry name" value="HATPase_C_sf"/>
</dbReference>
<dbReference type="GO" id="GO:0000155">
    <property type="term" value="F:phosphorelay sensor kinase activity"/>
    <property type="evidence" value="ECO:0007669"/>
    <property type="project" value="InterPro"/>
</dbReference>
<reference evidence="12" key="2">
    <citation type="submission" date="2016-04" db="EMBL/GenBank/DDBJ databases">
        <title>Planomonospora sphaerica JCM9374 whole genome shotgun sequence.</title>
        <authorList>
            <person name="Suzuki T."/>
            <person name="Dohra H."/>
            <person name="Kodani S."/>
        </authorList>
    </citation>
    <scope>NUCLEOTIDE SEQUENCE [LARGE SCALE GENOMIC DNA]</scope>
    <source>
        <strain evidence="12">JCM 9374</strain>
    </source>
</reference>
<dbReference type="GO" id="GO:0005524">
    <property type="term" value="F:ATP binding"/>
    <property type="evidence" value="ECO:0007669"/>
    <property type="project" value="UniProtKB-KW"/>
</dbReference>
<dbReference type="InterPro" id="IPR005467">
    <property type="entry name" value="His_kinase_dom"/>
</dbReference>
<evidence type="ECO:0000256" key="3">
    <source>
        <dbReference type="ARBA" id="ARBA00022553"/>
    </source>
</evidence>
<proteinExistence type="predicted"/>
<feature type="transmembrane region" description="Helical" evidence="9">
    <location>
        <begin position="130"/>
        <end position="152"/>
    </location>
</feature>
<dbReference type="Proteomes" id="UP000077701">
    <property type="component" value="Unassembled WGS sequence"/>
</dbReference>
<keyword evidence="9" id="KW-1133">Transmembrane helix</keyword>
<sequence length="362" mass="37247">MRGTMRLLTDGGAAAGVVGVFWVWPMIGTGTWPSVAMASVPAGVTAAAMVLRWRLPSAATLTAGTATVVGTVLGVCQDPMLATAWCLYPLAVERARRTRVVVGVPAGLLAGLAVVTAVPEGDAAGLGRQAVFAVVALSVAWLLGTVTGEQIATAREGERMRVQLEVARDVHDVVGHALGVIIAQSGVVLSLPDVREEELRDTLSEVETHARRALEDAQALVRTLRAPDGGPWPGLDGVAEIVEATRAAGVDVDARVDVGGAIDDGSGVVVFRIVQEALSNAVRHAPGARCTVRVRREGDVLVVRVRDGGARGAGGRASTAGSGTGLQGMRERARLVGGTVVWGARPGGGFEVEARLPVKSAP</sequence>
<keyword evidence="4" id="KW-0808">Transferase</keyword>
<dbReference type="STRING" id="161355.PS9374_06148"/>
<dbReference type="SUPFAM" id="SSF55874">
    <property type="entry name" value="ATPase domain of HSP90 chaperone/DNA topoisomerase II/histidine kinase"/>
    <property type="match status" value="1"/>
</dbReference>
<keyword evidence="8" id="KW-0902">Two-component regulatory system</keyword>
<evidence type="ECO:0000256" key="8">
    <source>
        <dbReference type="ARBA" id="ARBA00023012"/>
    </source>
</evidence>
<keyword evidence="12" id="KW-1185">Reference proteome</keyword>
<comment type="caution">
    <text evidence="11">The sequence shown here is derived from an EMBL/GenBank/DDBJ whole genome shotgun (WGS) entry which is preliminary data.</text>
</comment>
<feature type="transmembrane region" description="Helical" evidence="9">
    <location>
        <begin position="7"/>
        <end position="24"/>
    </location>
</feature>
<dbReference type="PANTHER" id="PTHR24421">
    <property type="entry name" value="NITRATE/NITRITE SENSOR PROTEIN NARX-RELATED"/>
    <property type="match status" value="1"/>
</dbReference>
<feature type="domain" description="Histidine kinase" evidence="10">
    <location>
        <begin position="272"/>
        <end position="360"/>
    </location>
</feature>
<dbReference type="Pfam" id="PF07730">
    <property type="entry name" value="HisKA_3"/>
    <property type="match status" value="1"/>
</dbReference>
<keyword evidence="6 11" id="KW-0418">Kinase</keyword>
<dbReference type="GO" id="GO:0016020">
    <property type="term" value="C:membrane"/>
    <property type="evidence" value="ECO:0007669"/>
    <property type="project" value="InterPro"/>
</dbReference>
<dbReference type="RefSeq" id="WP_084008935.1">
    <property type="nucleotide sequence ID" value="NZ_BDCX01000017.1"/>
</dbReference>
<evidence type="ECO:0000259" key="10">
    <source>
        <dbReference type="PROSITE" id="PS50109"/>
    </source>
</evidence>
<evidence type="ECO:0000313" key="11">
    <source>
        <dbReference type="EMBL" id="GAT70466.1"/>
    </source>
</evidence>
<name>A0A161LRW6_9ACTN</name>
<keyword evidence="9" id="KW-0812">Transmembrane</keyword>
<keyword evidence="7" id="KW-0067">ATP-binding</keyword>
<keyword evidence="3" id="KW-0597">Phosphoprotein</keyword>
<organism evidence="11 12">
    <name type="scientific">Planomonospora sphaerica</name>
    <dbReference type="NCBI Taxonomy" id="161355"/>
    <lineage>
        <taxon>Bacteria</taxon>
        <taxon>Bacillati</taxon>
        <taxon>Actinomycetota</taxon>
        <taxon>Actinomycetes</taxon>
        <taxon>Streptosporangiales</taxon>
        <taxon>Streptosporangiaceae</taxon>
        <taxon>Planomonospora</taxon>
    </lineage>
</organism>
<evidence type="ECO:0000256" key="5">
    <source>
        <dbReference type="ARBA" id="ARBA00022741"/>
    </source>
</evidence>
<dbReference type="GO" id="GO:0046983">
    <property type="term" value="F:protein dimerization activity"/>
    <property type="evidence" value="ECO:0007669"/>
    <property type="project" value="InterPro"/>
</dbReference>
<dbReference type="InterPro" id="IPR011712">
    <property type="entry name" value="Sig_transdc_His_kin_sub3_dim/P"/>
</dbReference>
<accession>A0A161LRW6</accession>
<dbReference type="AlphaFoldDB" id="A0A161LRW6"/>
<evidence type="ECO:0000313" key="12">
    <source>
        <dbReference type="Proteomes" id="UP000077701"/>
    </source>
</evidence>
<feature type="transmembrane region" description="Helical" evidence="9">
    <location>
        <begin position="100"/>
        <end position="118"/>
    </location>
</feature>
<evidence type="ECO:0000256" key="9">
    <source>
        <dbReference type="SAM" id="Phobius"/>
    </source>
</evidence>
<dbReference type="Gene3D" id="3.30.565.10">
    <property type="entry name" value="Histidine kinase-like ATPase, C-terminal domain"/>
    <property type="match status" value="1"/>
</dbReference>
<dbReference type="Pfam" id="PF02518">
    <property type="entry name" value="HATPase_c"/>
    <property type="match status" value="1"/>
</dbReference>
<protein>
    <recommendedName>
        <fullName evidence="2">histidine kinase</fullName>
        <ecNumber evidence="2">2.7.13.3</ecNumber>
    </recommendedName>
</protein>
<keyword evidence="5" id="KW-0547">Nucleotide-binding</keyword>
<comment type="catalytic activity">
    <reaction evidence="1">
        <text>ATP + protein L-histidine = ADP + protein N-phospho-L-histidine.</text>
        <dbReference type="EC" id="2.7.13.3"/>
    </reaction>
</comment>
<evidence type="ECO:0000256" key="1">
    <source>
        <dbReference type="ARBA" id="ARBA00000085"/>
    </source>
</evidence>
<reference evidence="11 12" key="1">
    <citation type="journal article" date="2016" name="Genome Announc.">
        <title>Draft Genome Sequence of Planomonospora sphaerica JCM9374, a Rare Actinomycete.</title>
        <authorList>
            <person name="Dohra H."/>
            <person name="Suzuki T."/>
            <person name="Inoue Y."/>
            <person name="Kodani S."/>
        </authorList>
    </citation>
    <scope>NUCLEOTIDE SEQUENCE [LARGE SCALE GENOMIC DNA]</scope>
    <source>
        <strain evidence="11 12">JCM 9374</strain>
    </source>
</reference>
<dbReference type="PROSITE" id="PS50109">
    <property type="entry name" value="HIS_KIN"/>
    <property type="match status" value="1"/>
</dbReference>
<dbReference type="EMBL" id="BDCX01000017">
    <property type="protein sequence ID" value="GAT70466.1"/>
    <property type="molecule type" value="Genomic_DNA"/>
</dbReference>
<keyword evidence="9" id="KW-0472">Membrane</keyword>
<dbReference type="SMART" id="SM00387">
    <property type="entry name" value="HATPase_c"/>
    <property type="match status" value="1"/>
</dbReference>
<dbReference type="OrthoDB" id="227596at2"/>